<dbReference type="SMART" id="SM00448">
    <property type="entry name" value="REC"/>
    <property type="match status" value="2"/>
</dbReference>
<dbReference type="OrthoDB" id="9812260at2"/>
<dbReference type="Gene3D" id="3.40.50.2300">
    <property type="match status" value="2"/>
</dbReference>
<feature type="domain" description="Response regulatory" evidence="4">
    <location>
        <begin position="5"/>
        <end position="118"/>
    </location>
</feature>
<evidence type="ECO:0000256" key="3">
    <source>
        <dbReference type="PROSITE-ProRule" id="PRU00169"/>
    </source>
</evidence>
<keyword evidence="2" id="KW-0902">Two-component regulatory system</keyword>
<dbReference type="InterPro" id="IPR001789">
    <property type="entry name" value="Sig_transdc_resp-reg_receiver"/>
</dbReference>
<dbReference type="EMBL" id="VOLR01000014">
    <property type="protein sequence ID" value="TWX58709.1"/>
    <property type="molecule type" value="Genomic_DNA"/>
</dbReference>
<dbReference type="PANTHER" id="PTHR44591">
    <property type="entry name" value="STRESS RESPONSE REGULATOR PROTEIN 1"/>
    <property type="match status" value="1"/>
</dbReference>
<feature type="modified residue" description="4-aspartylphosphate" evidence="3">
    <location>
        <position position="55"/>
    </location>
</feature>
<gene>
    <name evidence="5" type="ORF">ESZ26_11305</name>
    <name evidence="6" type="ORF">ESZ27_10135</name>
</gene>
<organism evidence="6 8">
    <name type="scientific">Colwellia hornerae</name>
    <dbReference type="NCBI Taxonomy" id="89402"/>
    <lineage>
        <taxon>Bacteria</taxon>
        <taxon>Pseudomonadati</taxon>
        <taxon>Pseudomonadota</taxon>
        <taxon>Gammaproteobacteria</taxon>
        <taxon>Alteromonadales</taxon>
        <taxon>Colwelliaceae</taxon>
        <taxon>Colwellia</taxon>
    </lineage>
</organism>
<evidence type="ECO:0000256" key="2">
    <source>
        <dbReference type="ARBA" id="ARBA00023012"/>
    </source>
</evidence>
<feature type="domain" description="Response regulatory" evidence="4">
    <location>
        <begin position="126"/>
        <end position="243"/>
    </location>
</feature>
<dbReference type="SUPFAM" id="SSF52172">
    <property type="entry name" value="CheY-like"/>
    <property type="match status" value="2"/>
</dbReference>
<dbReference type="PROSITE" id="PS50110">
    <property type="entry name" value="RESPONSE_REGULATORY"/>
    <property type="match status" value="2"/>
</dbReference>
<comment type="caution">
    <text evidence="3">Lacks conserved residue(s) required for the propagation of feature annotation.</text>
</comment>
<keyword evidence="7" id="KW-1185">Reference proteome</keyword>
<accession>A0A5C6QC12</accession>
<evidence type="ECO:0000313" key="7">
    <source>
        <dbReference type="Proteomes" id="UP000321525"/>
    </source>
</evidence>
<dbReference type="InterPro" id="IPR011006">
    <property type="entry name" value="CheY-like_superfamily"/>
</dbReference>
<dbReference type="RefSeq" id="WP_146796561.1">
    <property type="nucleotide sequence ID" value="NZ_VOLP01000002.1"/>
</dbReference>
<evidence type="ECO:0000313" key="6">
    <source>
        <dbReference type="EMBL" id="TWX66585.1"/>
    </source>
</evidence>
<proteinExistence type="predicted"/>
<evidence type="ECO:0000313" key="5">
    <source>
        <dbReference type="EMBL" id="TWX58709.1"/>
    </source>
</evidence>
<dbReference type="AlphaFoldDB" id="A0A5C6QC12"/>
<reference evidence="6 8" key="1">
    <citation type="submission" date="2019-07" db="EMBL/GenBank/DDBJ databases">
        <title>Genomes of sea-ice associated Colwellia species.</title>
        <authorList>
            <person name="Bowman J.P."/>
        </authorList>
    </citation>
    <scope>NUCLEOTIDE SEQUENCE [LARGE SCALE GENOMIC DNA]</scope>
    <source>
        <strain evidence="5 7">ACAM 607</strain>
        <strain evidence="6 8">IC036</strain>
    </source>
</reference>
<dbReference type="EMBL" id="VOLQ01000017">
    <property type="protein sequence ID" value="TWX66585.1"/>
    <property type="molecule type" value="Genomic_DNA"/>
</dbReference>
<protein>
    <submittedName>
        <fullName evidence="6">Response regulator</fullName>
    </submittedName>
</protein>
<dbReference type="Pfam" id="PF00072">
    <property type="entry name" value="Response_reg"/>
    <property type="match status" value="1"/>
</dbReference>
<sequence>MTKKRLLVVEDSKSIALVIEKIAVSLGYSVTIAHTFAHVKVLLAQEHSFFLATLDYGLPDAPNGEVVPYIVQHNIPSIIMTGRIDDTTHKKLLNQPIIDYITKTNAQAYHYLLRILHGQLHNPKIGVLVVDDSLASRNHVCQLLKRRNFTVYDVEDGTKAIKKLEEQPDIKIVILEQDLTGVSGLELVHKIRAKHPINELIIIAVASSEKSFQSARFIKNGADDFLRKPFCPEEFYCRVMLNIEKLQYIEKLKDIN</sequence>
<evidence type="ECO:0000259" key="4">
    <source>
        <dbReference type="PROSITE" id="PS50110"/>
    </source>
</evidence>
<name>A0A5C6QC12_9GAMM</name>
<keyword evidence="1 3" id="KW-0597">Phosphoprotein</keyword>
<dbReference type="Proteomes" id="UP000321525">
    <property type="component" value="Unassembled WGS sequence"/>
</dbReference>
<evidence type="ECO:0000256" key="1">
    <source>
        <dbReference type="ARBA" id="ARBA00022553"/>
    </source>
</evidence>
<dbReference type="InterPro" id="IPR050595">
    <property type="entry name" value="Bact_response_regulator"/>
</dbReference>
<dbReference type="GO" id="GO:0000160">
    <property type="term" value="P:phosphorelay signal transduction system"/>
    <property type="evidence" value="ECO:0007669"/>
    <property type="project" value="UniProtKB-KW"/>
</dbReference>
<comment type="caution">
    <text evidence="6">The sequence shown here is derived from an EMBL/GenBank/DDBJ whole genome shotgun (WGS) entry which is preliminary data.</text>
</comment>
<dbReference type="PANTHER" id="PTHR44591:SF14">
    <property type="entry name" value="PROTEIN PILG"/>
    <property type="match status" value="1"/>
</dbReference>
<dbReference type="Proteomes" id="UP000321917">
    <property type="component" value="Unassembled WGS sequence"/>
</dbReference>
<evidence type="ECO:0000313" key="8">
    <source>
        <dbReference type="Proteomes" id="UP000321917"/>
    </source>
</evidence>